<dbReference type="EMBL" id="VXIS01000194">
    <property type="protein sequence ID" value="KAA8897742.1"/>
    <property type="molecule type" value="Genomic_DNA"/>
</dbReference>
<proteinExistence type="predicted"/>
<gene>
    <name evidence="3" type="ORF">FN846DRAFT_816632</name>
</gene>
<name>A0A5J5ENY0_9PEZI</name>
<dbReference type="InterPro" id="IPR054586">
    <property type="entry name" value="MACPF_1_fungal"/>
</dbReference>
<dbReference type="OrthoDB" id="2562973at2759"/>
<evidence type="ECO:0000313" key="3">
    <source>
        <dbReference type="EMBL" id="KAA8897742.1"/>
    </source>
</evidence>
<protein>
    <recommendedName>
        <fullName evidence="2">MACPF-like domain-containing protein</fullName>
    </recommendedName>
</protein>
<sequence>MNETEWDAVLKNSGAFYGWKFDVQNNRIVRARKPAFRLRSGLNMPKGAENKREELKATADKTAADKTAADKVTADKVTADKVTADKAALAKSPPEMDKLKADKKPGSSAGEAVKPVNAKDLTAPVKPNAIPSFVLNDKSSVNVVSVTHEFQESMASNHFDSTSVEASVSGGASGWSVGGTGGVKFENSGSNKRTKKEYGKVLMATYKACSKNGSYQYHCFPRVTLYLNPEDLEPTDELKEALDLIKKEKNIKQLRNLHDTFGHLFCHQVELGGCLETSKVSKADATTTETSEKHQFKAEVGLAVSTPLGIGASTKVSNEHGTGSVDGTAVTDRSERMSFNATGGNTLLAANPPAWTASVVDFNNWRVIERSKLTPLSDAIAGNPQFGKVKQWFVQAVSKLSEYLTVPDSRTIDVRFSLVMNEPLKRVLNTSTPAYLGHYPNNPPKPVKIAVKPGVKVQQKTVKKTLDILFWTVDLTNDVTTCLQPVETQTANALFFPASTQAPVIASPTGDKLGTTADAERCNVVWTIEVPTGNSVGRPDRKEKEEKFNTMMTVYRNQQGVFLPAVSSSDELVMDTSRLDSSRRVGSSHATDGDQLKDGDRVRLCWKFSDQTGGFRDFYEDSYGRRRYTKPKDVASDTLYLKLPFPGFQNQTNNHGASMVLSTDDKKEPVPQTIATLGDEKKTSYSLYDLCFRLDSVGNNGDGDALDFMNCPDAKSHTVDTKLKASAPEEGSPEALMAALIYGANMELYAASYP</sequence>
<dbReference type="InParanoid" id="A0A5J5ENY0"/>
<feature type="compositionally biased region" description="Basic and acidic residues" evidence="1">
    <location>
        <begin position="94"/>
        <end position="105"/>
    </location>
</feature>
<evidence type="ECO:0000313" key="4">
    <source>
        <dbReference type="Proteomes" id="UP000326924"/>
    </source>
</evidence>
<feature type="region of interest" description="Disordered" evidence="1">
    <location>
        <begin position="40"/>
        <end position="73"/>
    </location>
</feature>
<feature type="region of interest" description="Disordered" evidence="1">
    <location>
        <begin position="88"/>
        <end position="112"/>
    </location>
</feature>
<dbReference type="Proteomes" id="UP000326924">
    <property type="component" value="Unassembled WGS sequence"/>
</dbReference>
<dbReference type="Pfam" id="PF22693">
    <property type="entry name" value="MACPF_1"/>
    <property type="match status" value="1"/>
</dbReference>
<reference evidence="3 4" key="1">
    <citation type="submission" date="2019-09" db="EMBL/GenBank/DDBJ databases">
        <title>Draft genome of the ectomycorrhizal ascomycete Sphaerosporella brunnea.</title>
        <authorList>
            <consortium name="DOE Joint Genome Institute"/>
            <person name="Benucci G.M."/>
            <person name="Marozzi G."/>
            <person name="Antonielli L."/>
            <person name="Sanchez S."/>
            <person name="Marco P."/>
            <person name="Wang X."/>
            <person name="Falini L.B."/>
            <person name="Barry K."/>
            <person name="Haridas S."/>
            <person name="Lipzen A."/>
            <person name="Labutti K."/>
            <person name="Grigoriev I.V."/>
            <person name="Murat C."/>
            <person name="Martin F."/>
            <person name="Albertini E."/>
            <person name="Donnini D."/>
            <person name="Bonito G."/>
        </authorList>
    </citation>
    <scope>NUCLEOTIDE SEQUENCE [LARGE SCALE GENOMIC DNA]</scope>
    <source>
        <strain evidence="3 4">Sb_GMNB300</strain>
    </source>
</reference>
<evidence type="ECO:0000256" key="1">
    <source>
        <dbReference type="SAM" id="MobiDB-lite"/>
    </source>
</evidence>
<feature type="region of interest" description="Disordered" evidence="1">
    <location>
        <begin position="313"/>
        <end position="333"/>
    </location>
</feature>
<dbReference type="AlphaFoldDB" id="A0A5J5ENY0"/>
<organism evidence="3 4">
    <name type="scientific">Sphaerosporella brunnea</name>
    <dbReference type="NCBI Taxonomy" id="1250544"/>
    <lineage>
        <taxon>Eukaryota</taxon>
        <taxon>Fungi</taxon>
        <taxon>Dikarya</taxon>
        <taxon>Ascomycota</taxon>
        <taxon>Pezizomycotina</taxon>
        <taxon>Pezizomycetes</taxon>
        <taxon>Pezizales</taxon>
        <taxon>Pyronemataceae</taxon>
        <taxon>Sphaerosporella</taxon>
    </lineage>
</organism>
<comment type="caution">
    <text evidence="3">The sequence shown here is derived from an EMBL/GenBank/DDBJ whole genome shotgun (WGS) entry which is preliminary data.</text>
</comment>
<evidence type="ECO:0000259" key="2">
    <source>
        <dbReference type="Pfam" id="PF22693"/>
    </source>
</evidence>
<feature type="domain" description="MACPF-like" evidence="2">
    <location>
        <begin position="216"/>
        <end position="376"/>
    </location>
</feature>
<feature type="compositionally biased region" description="Basic and acidic residues" evidence="1">
    <location>
        <begin position="48"/>
        <end position="73"/>
    </location>
</feature>
<keyword evidence="4" id="KW-1185">Reference proteome</keyword>
<accession>A0A5J5ENY0</accession>